<accession>A0A6P4DUD3</accession>
<dbReference type="RefSeq" id="XP_052119327.1">
    <property type="nucleotide sequence ID" value="XM_052263367.1"/>
</dbReference>
<dbReference type="Proteomes" id="UP000515211">
    <property type="component" value="Chromosome 6"/>
</dbReference>
<keyword evidence="1" id="KW-1185">Reference proteome</keyword>
<evidence type="ECO:0000313" key="1">
    <source>
        <dbReference type="Proteomes" id="UP000515211"/>
    </source>
</evidence>
<organism evidence="1 2">
    <name type="scientific">Arachis duranensis</name>
    <name type="common">Wild peanut</name>
    <dbReference type="NCBI Taxonomy" id="130453"/>
    <lineage>
        <taxon>Eukaryota</taxon>
        <taxon>Viridiplantae</taxon>
        <taxon>Streptophyta</taxon>
        <taxon>Embryophyta</taxon>
        <taxon>Tracheophyta</taxon>
        <taxon>Spermatophyta</taxon>
        <taxon>Magnoliopsida</taxon>
        <taxon>eudicotyledons</taxon>
        <taxon>Gunneridae</taxon>
        <taxon>Pentapetalae</taxon>
        <taxon>rosids</taxon>
        <taxon>fabids</taxon>
        <taxon>Fabales</taxon>
        <taxon>Fabaceae</taxon>
        <taxon>Papilionoideae</taxon>
        <taxon>50 kb inversion clade</taxon>
        <taxon>dalbergioids sensu lato</taxon>
        <taxon>Dalbergieae</taxon>
        <taxon>Pterocarpus clade</taxon>
        <taxon>Arachis</taxon>
    </lineage>
</organism>
<sequence length="112" mass="12567">MAVADEFCQSSADVSLANEVGEIVIGQYMQVVGFRLASLGRSQELKHKKVIVEKEDCLLLKEELAENKVTLAVLQTKLADTEKQLKETKDSYAKDVEDLKKKRLIWGAWNLG</sequence>
<name>A0A6P4DUD3_ARADU</name>
<reference evidence="1" key="1">
    <citation type="journal article" date="2016" name="Nat. Genet.">
        <title>The genome sequences of Arachis duranensis and Arachis ipaensis, the diploid ancestors of cultivated peanut.</title>
        <authorList>
            <person name="Bertioli D.J."/>
            <person name="Cannon S.B."/>
            <person name="Froenicke L."/>
            <person name="Huang G."/>
            <person name="Farmer A.D."/>
            <person name="Cannon E.K."/>
            <person name="Liu X."/>
            <person name="Gao D."/>
            <person name="Clevenger J."/>
            <person name="Dash S."/>
            <person name="Ren L."/>
            <person name="Moretzsohn M.C."/>
            <person name="Shirasawa K."/>
            <person name="Huang W."/>
            <person name="Vidigal B."/>
            <person name="Abernathy B."/>
            <person name="Chu Y."/>
            <person name="Niederhuth C.E."/>
            <person name="Umale P."/>
            <person name="Araujo A.C."/>
            <person name="Kozik A."/>
            <person name="Kim K.D."/>
            <person name="Burow M.D."/>
            <person name="Varshney R.K."/>
            <person name="Wang X."/>
            <person name="Zhang X."/>
            <person name="Barkley N."/>
            <person name="Guimaraes P.M."/>
            <person name="Isobe S."/>
            <person name="Guo B."/>
            <person name="Liao B."/>
            <person name="Stalker H.T."/>
            <person name="Schmitz R.J."/>
            <person name="Scheffler B.E."/>
            <person name="Leal-Bertioli S.C."/>
            <person name="Xun X."/>
            <person name="Jackson S.A."/>
            <person name="Michelmore R."/>
            <person name="Ozias-Akins P."/>
        </authorList>
    </citation>
    <scope>NUCLEOTIDE SEQUENCE [LARGE SCALE GENOMIC DNA]</scope>
    <source>
        <strain evidence="1">cv. V14167</strain>
    </source>
</reference>
<reference evidence="2" key="2">
    <citation type="submission" date="2025-08" db="UniProtKB">
        <authorList>
            <consortium name="RefSeq"/>
        </authorList>
    </citation>
    <scope>IDENTIFICATION</scope>
    <source>
        <tissue evidence="2">Whole plant</tissue>
    </source>
</reference>
<dbReference type="KEGG" id="adu:107494621"/>
<proteinExistence type="predicted"/>
<protein>
    <submittedName>
        <fullName evidence="2">Uncharacterized protein LOC107494621</fullName>
    </submittedName>
</protein>
<dbReference type="AlphaFoldDB" id="A0A6P4DUD3"/>
<gene>
    <name evidence="2" type="primary">LOC107494621</name>
</gene>
<evidence type="ECO:0000313" key="2">
    <source>
        <dbReference type="RefSeq" id="XP_052119327.1"/>
    </source>
</evidence>
<dbReference type="GeneID" id="107494621"/>